<dbReference type="InterPro" id="IPR042208">
    <property type="entry name" value="D-ser_dehydrat-like_sf"/>
</dbReference>
<comment type="similarity">
    <text evidence="1">Belongs to the DSD1 family.</text>
</comment>
<gene>
    <name evidence="4" type="ORF">EXE63_30675</name>
</gene>
<name>A0A6H0SFF9_9MYCO</name>
<dbReference type="SMART" id="SM01119">
    <property type="entry name" value="D-ser_dehydrat"/>
    <property type="match status" value="1"/>
</dbReference>
<sequence>MATVLTRPLDVETPALVVDLGRLKANVTAMAQSARAKAVDLRPHAKTHKSIQIAELQMAAGAVGITVATVSEAQAFARHGIDDIFIAYPVLPVGAKARRFRELAEGVRLRVGVESAAGAAAIAEASGGTDVSVLIEIDSGQHRTGVRAPDAAALAEQCRRVGLSVAGVFTHGGHAYAGPDAPHAAGTDEGDHLEDAARALNDAGFAVSVVSAGSTPTWRAARPPVVTEERPGTYVFGDRQQVALDAQRQDGCAAWIAATVVSAREGRVVIDAGSKALTAERPPWLEGFGIVPELGNAVVTRVSEHHGMLDDVDTSGLAVGDMVSVLPNHICTAVNLFDEYVVVEHGEVIDRWQLVARGRNA</sequence>
<dbReference type="RefSeq" id="WP_168145075.1">
    <property type="nucleotide sequence ID" value="NZ_CP038799.1"/>
</dbReference>
<protein>
    <submittedName>
        <fullName evidence="4">D-TA family PLP-dependent enzyme</fullName>
    </submittedName>
</protein>
<dbReference type="GO" id="GO:0036088">
    <property type="term" value="P:D-serine catabolic process"/>
    <property type="evidence" value="ECO:0007669"/>
    <property type="project" value="TreeGrafter"/>
</dbReference>
<keyword evidence="2" id="KW-0456">Lyase</keyword>
<dbReference type="EMBL" id="CP038799">
    <property type="protein sequence ID" value="QIV84757.1"/>
    <property type="molecule type" value="Genomic_DNA"/>
</dbReference>
<evidence type="ECO:0000256" key="2">
    <source>
        <dbReference type="ARBA" id="ARBA00023239"/>
    </source>
</evidence>
<dbReference type="InterPro" id="IPR026956">
    <property type="entry name" value="D-ser_dehydrat-like_dom"/>
</dbReference>
<reference evidence="4 5" key="1">
    <citation type="submission" date="2019-04" db="EMBL/GenBank/DDBJ databases">
        <title>Draft, Whole-Genome Sequence of the Anthracene-degrading Mycobacterium frederiksbergense LB501T, Isolated from a Polycyclic Aromatic Hydrocarbon (PAH)-Contaminated Soil.</title>
        <authorList>
            <person name="Augelletti F."/>
        </authorList>
    </citation>
    <scope>NUCLEOTIDE SEQUENCE [LARGE SCALE GENOMIC DNA]</scope>
    <source>
        <strain evidence="4 5">LB 501T</strain>
    </source>
</reference>
<evidence type="ECO:0000313" key="5">
    <source>
        <dbReference type="Proteomes" id="UP000501849"/>
    </source>
</evidence>
<keyword evidence="5" id="KW-1185">Reference proteome</keyword>
<feature type="domain" description="D-serine dehydratase-like" evidence="3">
    <location>
        <begin position="253"/>
        <end position="344"/>
    </location>
</feature>
<dbReference type="PANTHER" id="PTHR28004">
    <property type="entry name" value="ZGC:162816-RELATED"/>
    <property type="match status" value="1"/>
</dbReference>
<dbReference type="Gene3D" id="3.20.20.10">
    <property type="entry name" value="Alanine racemase"/>
    <property type="match status" value="1"/>
</dbReference>
<dbReference type="GO" id="GO:0008721">
    <property type="term" value="F:D-serine ammonia-lyase activity"/>
    <property type="evidence" value="ECO:0007669"/>
    <property type="project" value="TreeGrafter"/>
</dbReference>
<dbReference type="Gene3D" id="2.40.37.20">
    <property type="entry name" value="D-serine dehydratase-like domain"/>
    <property type="match status" value="1"/>
</dbReference>
<dbReference type="AlphaFoldDB" id="A0A6H0SFF9"/>
<proteinExistence type="inferred from homology"/>
<dbReference type="InterPro" id="IPR029066">
    <property type="entry name" value="PLP-binding_barrel"/>
</dbReference>
<dbReference type="KEGG" id="mfre:EXE63_30675"/>
<accession>A0A6H0SFF9</accession>
<dbReference type="Pfam" id="PF14031">
    <property type="entry name" value="D-ser_dehydrat"/>
    <property type="match status" value="1"/>
</dbReference>
<dbReference type="PANTHER" id="PTHR28004:SF2">
    <property type="entry name" value="D-SERINE DEHYDRATASE"/>
    <property type="match status" value="1"/>
</dbReference>
<dbReference type="Pfam" id="PF01168">
    <property type="entry name" value="Ala_racemase_N"/>
    <property type="match status" value="1"/>
</dbReference>
<dbReference type="Proteomes" id="UP000501849">
    <property type="component" value="Chromosome"/>
</dbReference>
<evidence type="ECO:0000313" key="4">
    <source>
        <dbReference type="EMBL" id="QIV84757.1"/>
    </source>
</evidence>
<dbReference type="InterPro" id="IPR051466">
    <property type="entry name" value="D-amino_acid_metab_enzyme"/>
</dbReference>
<evidence type="ECO:0000256" key="1">
    <source>
        <dbReference type="ARBA" id="ARBA00005323"/>
    </source>
</evidence>
<organism evidence="4 5">
    <name type="scientific">Mycolicibacterium frederiksbergense</name>
    <dbReference type="NCBI Taxonomy" id="117567"/>
    <lineage>
        <taxon>Bacteria</taxon>
        <taxon>Bacillati</taxon>
        <taxon>Actinomycetota</taxon>
        <taxon>Actinomycetes</taxon>
        <taxon>Mycobacteriales</taxon>
        <taxon>Mycobacteriaceae</taxon>
        <taxon>Mycolicibacterium</taxon>
    </lineage>
</organism>
<dbReference type="InterPro" id="IPR001608">
    <property type="entry name" value="Ala_racemase_N"/>
</dbReference>
<evidence type="ECO:0000259" key="3">
    <source>
        <dbReference type="SMART" id="SM01119"/>
    </source>
</evidence>
<dbReference type="SUPFAM" id="SSF51419">
    <property type="entry name" value="PLP-binding barrel"/>
    <property type="match status" value="1"/>
</dbReference>